<organism evidence="2 3">
    <name type="scientific">Kineosporia babensis</name>
    <dbReference type="NCBI Taxonomy" id="499548"/>
    <lineage>
        <taxon>Bacteria</taxon>
        <taxon>Bacillati</taxon>
        <taxon>Actinomycetota</taxon>
        <taxon>Actinomycetes</taxon>
        <taxon>Kineosporiales</taxon>
        <taxon>Kineosporiaceae</taxon>
        <taxon>Kineosporia</taxon>
    </lineage>
</organism>
<dbReference type="AlphaFoldDB" id="A0A9X1SSM8"/>
<evidence type="ECO:0000313" key="2">
    <source>
        <dbReference type="EMBL" id="MCD5310827.1"/>
    </source>
</evidence>
<feature type="region of interest" description="Disordered" evidence="1">
    <location>
        <begin position="73"/>
        <end position="93"/>
    </location>
</feature>
<feature type="compositionally biased region" description="Low complexity" evidence="1">
    <location>
        <begin position="78"/>
        <end position="93"/>
    </location>
</feature>
<evidence type="ECO:0000313" key="3">
    <source>
        <dbReference type="Proteomes" id="UP001138997"/>
    </source>
</evidence>
<dbReference type="EMBL" id="JAJOMB010000003">
    <property type="protein sequence ID" value="MCD5310827.1"/>
    <property type="molecule type" value="Genomic_DNA"/>
</dbReference>
<dbReference type="SUPFAM" id="SSF51126">
    <property type="entry name" value="Pectin lyase-like"/>
    <property type="match status" value="1"/>
</dbReference>
<name>A0A9X1SSM8_9ACTN</name>
<accession>A0A9X1SSM8</accession>
<sequence>MAAPYQFRRGTRAAAVASARVLLDGEPAITRDGGVSRLLLGDGTTPAVNLPWLASGPPSIAYADDPRFGASKNGRRVSGGVTTAGSTTFTTSGTNPFNAASVGSIIVIPGAGPGGIPLVTTITGFVGVSQVTLAATASTAVSGQHFFLGHDDSPALQAAINAAGQGGTVILGAGTYMLGSMVTALAGRVKILGGNANLGTVLLAGAIGMTMMKVSSSTVVEDLHFDGCRIGAYGLQTVHQANKIHFSRVRAENCEAGFVYDGTQNSITIDCFANYCTYSGFFLVNGVMNTKFVNINTNADVSAAASYRGIRIDNSTDPRLDGGVVSAGNREISIWGGIHERGSADHYQMEIAVSTGYVTVQEAEFTTAKTSILTGPGMHGELYLERVQFNMSAMENRAVEIQSSPGRVHVDGVTYHGTNGQHEDVFYLVAEDGRLTFASKSTDIPRNLFGTHSYFTYGKGNWQAAGSGTATWDGSGPGRLALTSIGPGHGARCFWRGTGAIRAGQQAKISFFVESITGGAQVGLRMTTNSGSKALATTGSYGAGEHTVITRLDGDETGILIGAATSTSISAVIGYMTISVF</sequence>
<dbReference type="RefSeq" id="WP_231440003.1">
    <property type="nucleotide sequence ID" value="NZ_JAJOMB010000003.1"/>
</dbReference>
<evidence type="ECO:0000256" key="1">
    <source>
        <dbReference type="SAM" id="MobiDB-lite"/>
    </source>
</evidence>
<dbReference type="Gene3D" id="2.160.20.10">
    <property type="entry name" value="Single-stranded right-handed beta-helix, Pectin lyase-like"/>
    <property type="match status" value="1"/>
</dbReference>
<keyword evidence="3" id="KW-1185">Reference proteome</keyword>
<proteinExistence type="predicted"/>
<protein>
    <recommendedName>
        <fullName evidence="4">Pectate lyase superfamily protein domain-containing protein</fullName>
    </recommendedName>
</protein>
<reference evidence="2" key="1">
    <citation type="submission" date="2021-11" db="EMBL/GenBank/DDBJ databases">
        <title>Streptomyces corallinus and Kineosporia corallina sp. nov., two new coral-derived marine actinobacteria.</title>
        <authorList>
            <person name="Buangrab K."/>
            <person name="Sutthacheep M."/>
            <person name="Yeemin T."/>
            <person name="Harunari E."/>
            <person name="Igarashi Y."/>
            <person name="Sripreechasak P."/>
            <person name="Kanchanasin P."/>
            <person name="Tanasupawat S."/>
            <person name="Phongsopitanun W."/>
        </authorList>
    </citation>
    <scope>NUCLEOTIDE SEQUENCE</scope>
    <source>
        <strain evidence="2">JCM 31032</strain>
    </source>
</reference>
<gene>
    <name evidence="2" type="ORF">LR394_07970</name>
</gene>
<comment type="caution">
    <text evidence="2">The sequence shown here is derived from an EMBL/GenBank/DDBJ whole genome shotgun (WGS) entry which is preliminary data.</text>
</comment>
<dbReference type="Proteomes" id="UP001138997">
    <property type="component" value="Unassembled WGS sequence"/>
</dbReference>
<dbReference type="InterPro" id="IPR012334">
    <property type="entry name" value="Pectin_lyas_fold"/>
</dbReference>
<evidence type="ECO:0008006" key="4">
    <source>
        <dbReference type="Google" id="ProtNLM"/>
    </source>
</evidence>
<dbReference type="InterPro" id="IPR011050">
    <property type="entry name" value="Pectin_lyase_fold/virulence"/>
</dbReference>